<dbReference type="HOGENOM" id="CLU_006332_10_4_0"/>
<evidence type="ECO:0000259" key="5">
    <source>
        <dbReference type="Pfam" id="PF00884"/>
    </source>
</evidence>
<evidence type="ECO:0000256" key="2">
    <source>
        <dbReference type="ARBA" id="ARBA00022801"/>
    </source>
</evidence>
<proteinExistence type="inferred from homology"/>
<dbReference type="EMBL" id="CP002546">
    <property type="protein sequence ID" value="ADY61394.1"/>
    <property type="molecule type" value="Genomic_DNA"/>
</dbReference>
<dbReference type="Gene3D" id="3.30.1120.10">
    <property type="match status" value="1"/>
</dbReference>
<sequence length="468" mass="52340">MRSFLAIAALVSCSTATMAAERPNVVLLMCDDLGYGDTGFNGHEIIQTPHLDSLARQGAVLTNFHSGDAVCSPTRGTCLTGRLPYRYGIWFANAGHLPAQEYTIPRMLKEQRYTTGHFGKWHLGTLSREFSSKGPKRNPAANYSPPWERGYDQSFVTESAVATWNPVEHARYQNNYYFENGEQATENLDGDDSRVIMDRAIPFVEQAVRQEEKFLAVIWFHAPHVPVIAGPEYLAKYEGHGEAAHYYGCITAVDDQVGRLTEKLKSLGVFEDTLIFFCSDNGPEGRKPQGRNAGTTDGLRGRKRSQYEGGVRVPAFACWPGHIPAESRIDVPLSTLDYLPTLASILDVDLPDRPIDGDDVSEILAGRSQAREPIPFRVANTASVIAGDFKLVLRDFSSHAELYNLRRDRAEEHNIATQYPEKVEELTEVLKQLEESTKRSHAGEDYAGDFTPVDSWRPLEKETRKKQK</sequence>
<dbReference type="InterPro" id="IPR050738">
    <property type="entry name" value="Sulfatase"/>
</dbReference>
<evidence type="ECO:0000313" key="7">
    <source>
        <dbReference type="Proteomes" id="UP000006860"/>
    </source>
</evidence>
<dbReference type="SUPFAM" id="SSF53649">
    <property type="entry name" value="Alkaline phosphatase-like"/>
    <property type="match status" value="1"/>
</dbReference>
<dbReference type="eggNOG" id="COG3119">
    <property type="taxonomic scope" value="Bacteria"/>
</dbReference>
<dbReference type="GO" id="GO:0004065">
    <property type="term" value="F:arylsulfatase activity"/>
    <property type="evidence" value="ECO:0007669"/>
    <property type="project" value="TreeGrafter"/>
</dbReference>
<dbReference type="AlphaFoldDB" id="F0SSR6"/>
<dbReference type="Gene3D" id="3.40.720.10">
    <property type="entry name" value="Alkaline Phosphatase, subunit A"/>
    <property type="match status" value="1"/>
</dbReference>
<dbReference type="PANTHER" id="PTHR42693">
    <property type="entry name" value="ARYLSULFATASE FAMILY MEMBER"/>
    <property type="match status" value="1"/>
</dbReference>
<accession>F0SSR6</accession>
<name>F0SSR6_RUBBR</name>
<dbReference type="InterPro" id="IPR000917">
    <property type="entry name" value="Sulfatase_N"/>
</dbReference>
<feature type="signal peptide" evidence="4">
    <location>
        <begin position="1"/>
        <end position="19"/>
    </location>
</feature>
<dbReference type="EC" id="3.1.6.8" evidence="6"/>
<feature type="region of interest" description="Disordered" evidence="3">
    <location>
        <begin position="284"/>
        <end position="304"/>
    </location>
</feature>
<dbReference type="GO" id="GO:0004098">
    <property type="term" value="F:cerebroside-sulfatase activity"/>
    <property type="evidence" value="ECO:0007669"/>
    <property type="project" value="UniProtKB-EC"/>
</dbReference>
<reference evidence="7" key="1">
    <citation type="submission" date="2011-02" db="EMBL/GenBank/DDBJ databases">
        <title>The complete genome of Planctomyces brasiliensis DSM 5305.</title>
        <authorList>
            <person name="Lucas S."/>
            <person name="Copeland A."/>
            <person name="Lapidus A."/>
            <person name="Bruce D."/>
            <person name="Goodwin L."/>
            <person name="Pitluck S."/>
            <person name="Kyrpides N."/>
            <person name="Mavromatis K."/>
            <person name="Pagani I."/>
            <person name="Ivanova N."/>
            <person name="Ovchinnikova G."/>
            <person name="Lu M."/>
            <person name="Detter J.C."/>
            <person name="Han C."/>
            <person name="Land M."/>
            <person name="Hauser L."/>
            <person name="Markowitz V."/>
            <person name="Cheng J.-F."/>
            <person name="Hugenholtz P."/>
            <person name="Woyke T."/>
            <person name="Wu D."/>
            <person name="Tindall B."/>
            <person name="Pomrenke H.G."/>
            <person name="Brambilla E."/>
            <person name="Klenk H.-P."/>
            <person name="Eisen J.A."/>
        </authorList>
    </citation>
    <scope>NUCLEOTIDE SEQUENCE [LARGE SCALE GENOMIC DNA]</scope>
    <source>
        <strain evidence="7">ATCC 49424 / DSM 5305 / JCM 21570 / NBRC 103401 / IFAM 1448</strain>
    </source>
</reference>
<feature type="chain" id="PRO_5003260863" evidence="4">
    <location>
        <begin position="20"/>
        <end position="468"/>
    </location>
</feature>
<evidence type="ECO:0000256" key="4">
    <source>
        <dbReference type="SAM" id="SignalP"/>
    </source>
</evidence>
<dbReference type="InterPro" id="IPR017850">
    <property type="entry name" value="Alkaline_phosphatase_core_sf"/>
</dbReference>
<keyword evidence="4" id="KW-0732">Signal</keyword>
<feature type="compositionally biased region" description="Basic and acidic residues" evidence="3">
    <location>
        <begin position="457"/>
        <end position="468"/>
    </location>
</feature>
<evidence type="ECO:0000256" key="3">
    <source>
        <dbReference type="SAM" id="MobiDB-lite"/>
    </source>
</evidence>
<dbReference type="PANTHER" id="PTHR42693:SF53">
    <property type="entry name" value="ENDO-4-O-SULFATASE"/>
    <property type="match status" value="1"/>
</dbReference>
<dbReference type="Proteomes" id="UP000006860">
    <property type="component" value="Chromosome"/>
</dbReference>
<organism evidence="6 7">
    <name type="scientific">Rubinisphaera brasiliensis (strain ATCC 49424 / DSM 5305 / JCM 21570 / IAM 15109 / NBRC 103401 / IFAM 1448)</name>
    <name type="common">Planctomyces brasiliensis</name>
    <dbReference type="NCBI Taxonomy" id="756272"/>
    <lineage>
        <taxon>Bacteria</taxon>
        <taxon>Pseudomonadati</taxon>
        <taxon>Planctomycetota</taxon>
        <taxon>Planctomycetia</taxon>
        <taxon>Planctomycetales</taxon>
        <taxon>Planctomycetaceae</taxon>
        <taxon>Rubinisphaera</taxon>
    </lineage>
</organism>
<keyword evidence="7" id="KW-1185">Reference proteome</keyword>
<dbReference type="RefSeq" id="WP_013630113.1">
    <property type="nucleotide sequence ID" value="NC_015174.1"/>
</dbReference>
<evidence type="ECO:0000313" key="6">
    <source>
        <dbReference type="EMBL" id="ADY61394.1"/>
    </source>
</evidence>
<protein>
    <submittedName>
        <fullName evidence="6">Cerebroside-sulfatase</fullName>
        <ecNumber evidence="6">3.1.6.8</ecNumber>
    </submittedName>
</protein>
<feature type="region of interest" description="Disordered" evidence="3">
    <location>
        <begin position="434"/>
        <end position="468"/>
    </location>
</feature>
<dbReference type="KEGG" id="pbs:Plabr_3808"/>
<keyword evidence="2 6" id="KW-0378">Hydrolase</keyword>
<gene>
    <name evidence="6" type="ordered locus">Plabr_3808</name>
</gene>
<comment type="similarity">
    <text evidence="1">Belongs to the sulfatase family.</text>
</comment>
<dbReference type="Pfam" id="PF00884">
    <property type="entry name" value="Sulfatase"/>
    <property type="match status" value="1"/>
</dbReference>
<feature type="compositionally biased region" description="Basic and acidic residues" evidence="3">
    <location>
        <begin position="434"/>
        <end position="444"/>
    </location>
</feature>
<evidence type="ECO:0000256" key="1">
    <source>
        <dbReference type="ARBA" id="ARBA00008779"/>
    </source>
</evidence>
<feature type="domain" description="Sulfatase N-terminal" evidence="5">
    <location>
        <begin position="23"/>
        <end position="347"/>
    </location>
</feature>